<evidence type="ECO:0000256" key="1">
    <source>
        <dbReference type="ARBA" id="ARBA00022729"/>
    </source>
</evidence>
<dbReference type="Gene3D" id="2.130.10.130">
    <property type="entry name" value="Integrin alpha, N-terminal"/>
    <property type="match status" value="4"/>
</dbReference>
<organism evidence="7 8">
    <name type="scientific">Cylindrospermopsis raciborskii CS-505</name>
    <dbReference type="NCBI Taxonomy" id="533240"/>
    <lineage>
        <taxon>Bacteria</taxon>
        <taxon>Bacillati</taxon>
        <taxon>Cyanobacteriota</taxon>
        <taxon>Cyanophyceae</taxon>
        <taxon>Nostocales</taxon>
        <taxon>Aphanizomenonaceae</taxon>
        <taxon>Cylindrospermopsis</taxon>
    </lineage>
</organism>
<sequence length="1049" mass="110377">MNMGLLPWRLRDTSINKTTINSKQQATKNTTEIMTKKFVDLSTLDGKNGLTIINGNDKDDNLGYSISNAGDINGDGINDIIIGAPLSDPNDQSNAGNSYIVFGSDNGFANIIDISTLDGINGFTVNGGGIGDQSGRSVSAAGDINGDGIDDLIIGAPFADSNGDDSGAAYLIFGRRSFSSLPTVNPSNLGDNGFIINGLNPQDQLGYRVSGAGDINQDGFDDVIIAAPPNAYVYPPVTGDQAGKVYVIFGSEKFNPSNLNFNPNFDLNSLNGNNGFVINGSRADDYLGVGLNRGGDFNGDGIDDLIIGSPFNDFNGFRSGQAYVIFGRKESFSSSLDVSQLDGVNGVVINGQEGDQLGFSVSSAGDINHDGIGDIIVSAHDADPNGIDAAGVAYVVFGARTQFSSQLDLSNLNGNNGFVINGIGELDKASWAVTGLGDVNGDGIDDLLVSASHADANGDNSGQGYVIFGGDKFSSAINLAEIDDTKGFIINGKSENHNLGYSASGVGDINGDGVSDILISAPFAGSGEVYVVFGKNSPTDTGEITDEVTEGNGGESDIINEAPSGLFLKTNNRVDENGLESNVIGTFTTVDPNADDSFTYSLSDDENYPDNGLFSIQDNQLISKESLDFENQPIYTISVITTDRGGLSLTAEFTIDGTEDEITGGVIEDNNSESEGTPDEILDGVMGEGDSDNNSTEGSGSDLTDSSDIPSTSTGSADNILSSNNNVLSSSTTRVEFQLMDKIPASIRELGVFTVDDPSGKINGIAPGQVGYSEAALARSKVVFSILSKTPNEFNNANVTRILGFQEANPNLRFYVIDNGTTDSVKNGLFPIDQVTFLDSSNLQVTQLPDNSFSLQSNDLVFKVRPTTKPLPMGANLQEKSQGESIDLRGVTGPVNAQFTVYREASFDNYVGFYKVTDEKGGIDTNNDGTADLLPGDAGYIQAAVNQHLIGLGLNVPDGNKSNFNSTLSGGGLYVPFIIVNGRPDAFLNSDLSANSNPDIYFTYLGANPDRVDHVRLLGDNTFGFEDLRGGGDRDYNDLVVQVNMSANV</sequence>
<dbReference type="InterPro" id="IPR002126">
    <property type="entry name" value="Cadherin-like_dom"/>
</dbReference>
<dbReference type="PROSITE" id="PS51470">
    <property type="entry name" value="FG_GAP"/>
    <property type="match status" value="6"/>
</dbReference>
<accession>A0A853MFT8</accession>
<name>A0A853MFT8_9CYAN</name>
<evidence type="ECO:0000259" key="6">
    <source>
        <dbReference type="PROSITE" id="PS50268"/>
    </source>
</evidence>
<protein>
    <recommendedName>
        <fullName evidence="6">Cadherin domain-containing protein</fullName>
    </recommendedName>
</protein>
<dbReference type="Proteomes" id="UP000093903">
    <property type="component" value="Unassembled WGS sequence"/>
</dbReference>
<dbReference type="PANTHER" id="PTHR23221">
    <property type="entry name" value="GLYCOSYLPHOSPHATIDYLINOSITOL PHOSPHOLIPASE D"/>
    <property type="match status" value="1"/>
</dbReference>
<proteinExistence type="predicted"/>
<dbReference type="SUPFAM" id="SSF69318">
    <property type="entry name" value="Integrin alpha N-terminal domain"/>
    <property type="match status" value="2"/>
</dbReference>
<evidence type="ECO:0000313" key="8">
    <source>
        <dbReference type="Proteomes" id="UP000093903"/>
    </source>
</evidence>
<dbReference type="InterPro" id="IPR015919">
    <property type="entry name" value="Cadherin-like_sf"/>
</dbReference>
<evidence type="ECO:0000256" key="5">
    <source>
        <dbReference type="SAM" id="MobiDB-lite"/>
    </source>
</evidence>
<dbReference type="CDD" id="cd11304">
    <property type="entry name" value="Cadherin_repeat"/>
    <property type="match status" value="1"/>
</dbReference>
<reference evidence="7 8" key="1">
    <citation type="submission" date="2016-05" db="EMBL/GenBank/DDBJ databases">
        <title>First complete genome of the cyanobacterium Cylindrospermopsis raciborskii CS505, containing a circular chromosome and a single extrachromosomal element.</title>
        <authorList>
            <person name="Fuentes J."/>
            <person name="Tamames J."/>
            <person name="Allen E."/>
            <person name="Plominski A."/>
            <person name="Vasquez M."/>
        </authorList>
    </citation>
    <scope>NUCLEOTIDE SEQUENCE [LARGE SCALE GENOMIC DNA]</scope>
    <source>
        <strain evidence="7 8">CS505</strain>
    </source>
</reference>
<gene>
    <name evidence="7" type="ORF">A9P98_06495</name>
</gene>
<feature type="compositionally biased region" description="Polar residues" evidence="5">
    <location>
        <begin position="692"/>
        <end position="717"/>
    </location>
</feature>
<dbReference type="RefSeq" id="WP_065179915.1">
    <property type="nucleotide sequence ID" value="NZ_ACYA01000059.1"/>
</dbReference>
<keyword evidence="2" id="KW-0677">Repeat</keyword>
<evidence type="ECO:0000256" key="4">
    <source>
        <dbReference type="ARBA" id="ARBA00023180"/>
    </source>
</evidence>
<dbReference type="GO" id="GO:0008305">
    <property type="term" value="C:integrin complex"/>
    <property type="evidence" value="ECO:0007669"/>
    <property type="project" value="InterPro"/>
</dbReference>
<feature type="compositionally biased region" description="Acidic residues" evidence="5">
    <location>
        <begin position="670"/>
        <end position="682"/>
    </location>
</feature>
<dbReference type="PRINTS" id="PR01185">
    <property type="entry name" value="INTEGRINA"/>
</dbReference>
<dbReference type="InterPro" id="IPR013519">
    <property type="entry name" value="Int_alpha_beta-p"/>
</dbReference>
<dbReference type="InterPro" id="IPR025193">
    <property type="entry name" value="DUF4114"/>
</dbReference>
<keyword evidence="4" id="KW-0325">Glycoprotein</keyword>
<comment type="caution">
    <text evidence="7">The sequence shown here is derived from an EMBL/GenBank/DDBJ whole genome shotgun (WGS) entry which is preliminary data.</text>
</comment>
<dbReference type="InterPro" id="IPR028994">
    <property type="entry name" value="Integrin_alpha_N"/>
</dbReference>
<dbReference type="SMART" id="SM00191">
    <property type="entry name" value="Int_alpha"/>
    <property type="match status" value="7"/>
</dbReference>
<dbReference type="InterPro" id="IPR013517">
    <property type="entry name" value="FG-GAP"/>
</dbReference>
<dbReference type="SUPFAM" id="SSF49313">
    <property type="entry name" value="Cadherin-like"/>
    <property type="match status" value="1"/>
</dbReference>
<evidence type="ECO:0000256" key="2">
    <source>
        <dbReference type="ARBA" id="ARBA00022737"/>
    </source>
</evidence>
<keyword evidence="1" id="KW-0732">Signal</keyword>
<dbReference type="GO" id="GO:0016787">
    <property type="term" value="F:hydrolase activity"/>
    <property type="evidence" value="ECO:0007669"/>
    <property type="project" value="UniProtKB-KW"/>
</dbReference>
<dbReference type="GO" id="GO:0005509">
    <property type="term" value="F:calcium ion binding"/>
    <property type="evidence" value="ECO:0007669"/>
    <property type="project" value="InterPro"/>
</dbReference>
<dbReference type="InterPro" id="IPR000413">
    <property type="entry name" value="Integrin_alpha"/>
</dbReference>
<evidence type="ECO:0000313" key="7">
    <source>
        <dbReference type="EMBL" id="OBU76008.1"/>
    </source>
</evidence>
<dbReference type="PANTHER" id="PTHR23221:SF7">
    <property type="entry name" value="PHOSPHATIDYLINOSITOL-GLYCAN-SPECIFIC PHOSPHOLIPASE D"/>
    <property type="match status" value="1"/>
</dbReference>
<evidence type="ECO:0000256" key="3">
    <source>
        <dbReference type="ARBA" id="ARBA00022801"/>
    </source>
</evidence>
<dbReference type="GO" id="GO:0007156">
    <property type="term" value="P:homophilic cell adhesion via plasma membrane adhesion molecules"/>
    <property type="evidence" value="ECO:0007669"/>
    <property type="project" value="InterPro"/>
</dbReference>
<keyword evidence="3" id="KW-0378">Hydrolase</keyword>
<dbReference type="AlphaFoldDB" id="A0A853MFT8"/>
<dbReference type="PROSITE" id="PS50268">
    <property type="entry name" value="CADHERIN_2"/>
    <property type="match status" value="1"/>
</dbReference>
<dbReference type="Pfam" id="PF13448">
    <property type="entry name" value="DUF4114"/>
    <property type="match status" value="1"/>
</dbReference>
<dbReference type="Pfam" id="PF01839">
    <property type="entry name" value="FG-GAP"/>
    <property type="match status" value="6"/>
</dbReference>
<feature type="region of interest" description="Disordered" evidence="5">
    <location>
        <begin position="659"/>
        <end position="725"/>
    </location>
</feature>
<dbReference type="EMBL" id="LYXA01000001">
    <property type="protein sequence ID" value="OBU76008.1"/>
    <property type="molecule type" value="Genomic_DNA"/>
</dbReference>
<feature type="domain" description="Cadherin" evidence="6">
    <location>
        <begin position="574"/>
        <end position="680"/>
    </location>
</feature>